<keyword evidence="6" id="KW-1185">Reference proteome</keyword>
<reference evidence="5 6" key="1">
    <citation type="submission" date="2020-07" db="EMBL/GenBank/DDBJ databases">
        <title>Endozoicomonas sp. nov., isolated from sediment.</title>
        <authorList>
            <person name="Gu T."/>
        </authorList>
    </citation>
    <scope>NUCLEOTIDE SEQUENCE [LARGE SCALE GENOMIC DNA]</scope>
    <source>
        <strain evidence="5 6">SM1973</strain>
    </source>
</reference>
<proteinExistence type="predicted"/>
<dbReference type="Pfam" id="PF08774">
    <property type="entry name" value="VRR_NUC"/>
    <property type="match status" value="1"/>
</dbReference>
<comment type="cofactor">
    <cofactor evidence="1">
        <name>Mg(2+)</name>
        <dbReference type="ChEBI" id="CHEBI:18420"/>
    </cofactor>
</comment>
<keyword evidence="3" id="KW-0378">Hydrolase</keyword>
<evidence type="ECO:0000313" key="6">
    <source>
        <dbReference type="Proteomes" id="UP000569732"/>
    </source>
</evidence>
<evidence type="ECO:0000313" key="5">
    <source>
        <dbReference type="EMBL" id="NYZ70441.1"/>
    </source>
</evidence>
<name>A0A853IK04_9GAMM</name>
<evidence type="ECO:0000256" key="2">
    <source>
        <dbReference type="ARBA" id="ARBA00022722"/>
    </source>
</evidence>
<keyword evidence="2" id="KW-0540">Nuclease</keyword>
<protein>
    <submittedName>
        <fullName evidence="5">VRR-NUC domain-containing protein</fullName>
    </submittedName>
</protein>
<dbReference type="InterPro" id="IPR014883">
    <property type="entry name" value="VRR_NUC"/>
</dbReference>
<dbReference type="Proteomes" id="UP000569732">
    <property type="component" value="Unassembled WGS sequence"/>
</dbReference>
<sequence>MRDIEGKEQADLFRWLHGNYPDVYRHAFHVPNGGHRHVAVANKLKQQGVKAGVPDIFIMMPRGGYHGLVIEFKASPPAKTQVSANQKEWLNRLADQGYLAVLCRGIEAAKQQIQDYLMLTENKKIA</sequence>
<feature type="domain" description="VRR-NUC" evidence="4">
    <location>
        <begin position="3"/>
        <end position="107"/>
    </location>
</feature>
<dbReference type="SMART" id="SM00990">
    <property type="entry name" value="VRR_NUC"/>
    <property type="match status" value="1"/>
</dbReference>
<dbReference type="GO" id="GO:0016788">
    <property type="term" value="F:hydrolase activity, acting on ester bonds"/>
    <property type="evidence" value="ECO:0007669"/>
    <property type="project" value="InterPro"/>
</dbReference>
<dbReference type="AlphaFoldDB" id="A0A853IK04"/>
<dbReference type="GO" id="GO:0003676">
    <property type="term" value="F:nucleic acid binding"/>
    <property type="evidence" value="ECO:0007669"/>
    <property type="project" value="InterPro"/>
</dbReference>
<evidence type="ECO:0000256" key="3">
    <source>
        <dbReference type="ARBA" id="ARBA00022801"/>
    </source>
</evidence>
<gene>
    <name evidence="5" type="ORF">H0A36_30990</name>
</gene>
<organism evidence="5 6">
    <name type="scientific">Spartinivicinus marinus</name>
    <dbReference type="NCBI Taxonomy" id="2994442"/>
    <lineage>
        <taxon>Bacteria</taxon>
        <taxon>Pseudomonadati</taxon>
        <taxon>Pseudomonadota</taxon>
        <taxon>Gammaproteobacteria</taxon>
        <taxon>Oceanospirillales</taxon>
        <taxon>Zooshikellaceae</taxon>
        <taxon>Spartinivicinus</taxon>
    </lineage>
</organism>
<dbReference type="InterPro" id="IPR011856">
    <property type="entry name" value="tRNA_endonuc-like_dom_sf"/>
</dbReference>
<dbReference type="GO" id="GO:0004518">
    <property type="term" value="F:nuclease activity"/>
    <property type="evidence" value="ECO:0007669"/>
    <property type="project" value="UniProtKB-KW"/>
</dbReference>
<comment type="caution">
    <text evidence="5">The sequence shown here is derived from an EMBL/GenBank/DDBJ whole genome shotgun (WGS) entry which is preliminary data.</text>
</comment>
<evidence type="ECO:0000256" key="1">
    <source>
        <dbReference type="ARBA" id="ARBA00001946"/>
    </source>
</evidence>
<accession>A0A853IK04</accession>
<dbReference type="Gene3D" id="3.40.1350.10">
    <property type="match status" value="1"/>
</dbReference>
<dbReference type="EMBL" id="JACCKB010000509">
    <property type="protein sequence ID" value="NYZ70441.1"/>
    <property type="molecule type" value="Genomic_DNA"/>
</dbReference>
<dbReference type="RefSeq" id="WP_180572264.1">
    <property type="nucleotide sequence ID" value="NZ_JACCKB010000509.1"/>
</dbReference>
<evidence type="ECO:0000259" key="4">
    <source>
        <dbReference type="SMART" id="SM00990"/>
    </source>
</evidence>